<keyword evidence="3" id="KW-0255">Endonuclease</keyword>
<dbReference type="GO" id="GO:0004519">
    <property type="term" value="F:endonuclease activity"/>
    <property type="evidence" value="ECO:0007669"/>
    <property type="project" value="UniProtKB-KW"/>
</dbReference>
<organism evidence="3 4">
    <name type="scientific">Devosia litorisediminis</name>
    <dbReference type="NCBI Taxonomy" id="2829817"/>
    <lineage>
        <taxon>Bacteria</taxon>
        <taxon>Pseudomonadati</taxon>
        <taxon>Pseudomonadota</taxon>
        <taxon>Alphaproteobacteria</taxon>
        <taxon>Hyphomicrobiales</taxon>
        <taxon>Devosiaceae</taxon>
        <taxon>Devosia</taxon>
    </lineage>
</organism>
<evidence type="ECO:0000256" key="1">
    <source>
        <dbReference type="SAM" id="MobiDB-lite"/>
    </source>
</evidence>
<keyword evidence="4" id="KW-1185">Reference proteome</keyword>
<dbReference type="AlphaFoldDB" id="A0A942EDF3"/>
<dbReference type="PANTHER" id="PTHR38590">
    <property type="entry name" value="BLL0828 PROTEIN"/>
    <property type="match status" value="1"/>
</dbReference>
<comment type="caution">
    <text evidence="3">The sequence shown here is derived from an EMBL/GenBank/DDBJ whole genome shotgun (WGS) entry which is preliminary data.</text>
</comment>
<protein>
    <submittedName>
        <fullName evidence="3">Endonuclease domain-containing protein</fullName>
    </submittedName>
</protein>
<accession>A0A942EDF3</accession>
<dbReference type="EMBL" id="JAGXTP010000001">
    <property type="protein sequence ID" value="MBS3849244.1"/>
    <property type="molecule type" value="Genomic_DNA"/>
</dbReference>
<dbReference type="Gene3D" id="3.40.960.10">
    <property type="entry name" value="VSR Endonuclease"/>
    <property type="match status" value="1"/>
</dbReference>
<evidence type="ECO:0000259" key="2">
    <source>
        <dbReference type="Pfam" id="PF04480"/>
    </source>
</evidence>
<dbReference type="Pfam" id="PF04480">
    <property type="entry name" value="DUF559"/>
    <property type="match status" value="1"/>
</dbReference>
<keyword evidence="3" id="KW-0378">Hydrolase</keyword>
<proteinExistence type="predicted"/>
<evidence type="ECO:0000313" key="3">
    <source>
        <dbReference type="EMBL" id="MBS3849244.1"/>
    </source>
</evidence>
<dbReference type="InterPro" id="IPR011335">
    <property type="entry name" value="Restrct_endonuc-II-like"/>
</dbReference>
<feature type="domain" description="DUF559" evidence="2">
    <location>
        <begin position="4"/>
        <end position="97"/>
    </location>
</feature>
<feature type="region of interest" description="Disordered" evidence="1">
    <location>
        <begin position="98"/>
        <end position="127"/>
    </location>
</feature>
<sequence length="127" mass="14019">MPPSEARLWNALRELKPLGHHFRRQVPLGPYYADFASHRARLVIEVDGDSHHMGQALVRDAARDGFIAAQGYRVLRISNDDVRHNLDDTMAMILNALADTPTLDPSPQGGGRRRADSPANNKGAGEK</sequence>
<evidence type="ECO:0000313" key="4">
    <source>
        <dbReference type="Proteomes" id="UP000678281"/>
    </source>
</evidence>
<name>A0A942EDF3_9HYPH</name>
<gene>
    <name evidence="3" type="ORF">KD146_11105</name>
</gene>
<reference evidence="3" key="1">
    <citation type="submission" date="2021-04" db="EMBL/GenBank/DDBJ databases">
        <title>Devosia litorisediminis sp. nov., isolated from a sand dune.</title>
        <authorList>
            <person name="Park S."/>
            <person name="Yoon J.-H."/>
        </authorList>
    </citation>
    <scope>NUCLEOTIDE SEQUENCE</scope>
    <source>
        <strain evidence="3">BSSL-BM10</strain>
    </source>
</reference>
<dbReference type="CDD" id="cd01038">
    <property type="entry name" value="Endonuclease_DUF559"/>
    <property type="match status" value="1"/>
</dbReference>
<dbReference type="SUPFAM" id="SSF52980">
    <property type="entry name" value="Restriction endonuclease-like"/>
    <property type="match status" value="1"/>
</dbReference>
<keyword evidence="3" id="KW-0540">Nuclease</keyword>
<dbReference type="InterPro" id="IPR047216">
    <property type="entry name" value="Endonuclease_DUF559_bact"/>
</dbReference>
<dbReference type="Proteomes" id="UP000678281">
    <property type="component" value="Unassembled WGS sequence"/>
</dbReference>
<dbReference type="PANTHER" id="PTHR38590:SF1">
    <property type="entry name" value="BLL0828 PROTEIN"/>
    <property type="match status" value="1"/>
</dbReference>
<dbReference type="InterPro" id="IPR007569">
    <property type="entry name" value="DUF559"/>
</dbReference>